<dbReference type="EC" id="2.7.7.7" evidence="1"/>
<keyword evidence="1" id="KW-0808">Transferase</keyword>
<accession>Q6MP45</accession>
<name>Q6MP45_BDEBA</name>
<evidence type="ECO:0000313" key="1">
    <source>
        <dbReference type="EMBL" id="CAE78953.1"/>
    </source>
</evidence>
<dbReference type="HOGENOM" id="CLU_2506025_0_0_7"/>
<reference evidence="1 2" key="1">
    <citation type="journal article" date="2004" name="Science">
        <title>A predator unmasked: life cycle of Bdellovibrio bacteriovorus from a genomic perspective.</title>
        <authorList>
            <person name="Rendulic S."/>
            <person name="Jagtap P."/>
            <person name="Rosinus A."/>
            <person name="Eppinger M."/>
            <person name="Baar C."/>
            <person name="Lanz C."/>
            <person name="Keller H."/>
            <person name="Lambert C."/>
            <person name="Evans K.J."/>
            <person name="Goesmann A."/>
            <person name="Meyer F."/>
            <person name="Sockett R.E."/>
            <person name="Schuster S.C."/>
        </authorList>
    </citation>
    <scope>NUCLEOTIDE SEQUENCE [LARGE SCALE GENOMIC DNA]</scope>
    <source>
        <strain evidence="2">ATCC 15356 / DSM 50701 / NCIMB 9529 / HD100</strain>
    </source>
</reference>
<dbReference type="Proteomes" id="UP000008080">
    <property type="component" value="Chromosome"/>
</dbReference>
<organism evidence="1 2">
    <name type="scientific">Bdellovibrio bacteriovorus (strain ATCC 15356 / DSM 50701 / NCIMB 9529 / HD100)</name>
    <dbReference type="NCBI Taxonomy" id="264462"/>
    <lineage>
        <taxon>Bacteria</taxon>
        <taxon>Pseudomonadati</taxon>
        <taxon>Bdellovibrionota</taxon>
        <taxon>Bdellovibrionia</taxon>
        <taxon>Bdellovibrionales</taxon>
        <taxon>Pseudobdellovibrionaceae</taxon>
        <taxon>Bdellovibrio</taxon>
    </lineage>
</organism>
<protein>
    <submittedName>
        <fullName evidence="1">Putative DNA-dependent DNA polymerase</fullName>
        <ecNumber evidence="1">2.7.7.7</ecNumber>
    </submittedName>
</protein>
<dbReference type="GO" id="GO:0003887">
    <property type="term" value="F:DNA-directed DNA polymerase activity"/>
    <property type="evidence" value="ECO:0007669"/>
    <property type="project" value="UniProtKB-EC"/>
</dbReference>
<dbReference type="AlphaFoldDB" id="Q6MP45"/>
<dbReference type="EMBL" id="BX842648">
    <property type="protein sequence ID" value="CAE78953.1"/>
    <property type="molecule type" value="Genomic_DNA"/>
</dbReference>
<proteinExistence type="predicted"/>
<keyword evidence="2" id="KW-1185">Reference proteome</keyword>
<gene>
    <name evidence="1" type="ordered locus">Bd1020</name>
</gene>
<evidence type="ECO:0000313" key="2">
    <source>
        <dbReference type="Proteomes" id="UP000008080"/>
    </source>
</evidence>
<keyword evidence="1" id="KW-0548">Nucleotidyltransferase</keyword>
<dbReference type="KEGG" id="bba:Bd1020"/>
<sequence length="92" mass="11076">MKGMNTDMLLKIVETQLQETQNMREKTPDFIRKVVHLYTLQLMKVGSIPMEFMEDVLTDIEAEAIEIYRKKTYGFLTLEEYRKHKFRQKDDN</sequence>